<name>A0A931C4N7_9ACTN</name>
<evidence type="ECO:0000256" key="7">
    <source>
        <dbReference type="ARBA" id="ARBA00022801"/>
    </source>
</evidence>
<reference evidence="12" key="1">
    <citation type="submission" date="2020-11" db="EMBL/GenBank/DDBJ databases">
        <title>Isolation and identification of active actinomycetes.</title>
        <authorList>
            <person name="Sun X."/>
        </authorList>
    </citation>
    <scope>NUCLEOTIDE SEQUENCE</scope>
    <source>
        <strain evidence="12">NEAU-A11</strain>
    </source>
</reference>
<dbReference type="InterPro" id="IPR005193">
    <property type="entry name" value="GH62_arabinosidase"/>
</dbReference>
<dbReference type="Gene3D" id="2.115.10.20">
    <property type="entry name" value="Glycosyl hydrolase domain, family 43"/>
    <property type="match status" value="1"/>
</dbReference>
<dbReference type="SUPFAM" id="SSF75005">
    <property type="entry name" value="Arabinanase/levansucrase/invertase"/>
    <property type="match status" value="1"/>
</dbReference>
<sequence>MDRSPVPPEAAEVAPRATRRRRWRGALAAVILLAGAGVVAVTASAASAATIDTSASYVLVNRNSGKALDVYNLATSDGARITQWSRNDGAQQQWQFVDSGGGYYRLKSNGGAIVQWTDNNAANQQFSVQDIDGYIQLINRNSGKALEVQGASTADGANIVQYTDWNGANQQWQLVRVGGGTPSSSPTGGTCSLPSTYRWSSTGSLANPRSGWVSLKDFTTAPYNGRHLVYATTHDTGTTWGSMNFSLITNWSDLASASQNAMSSATVAPSLFYFAPKNIWVLAYQWGGPAFSYRTSSDPTNPNGWSAPQTLFSGSITGSGTGPIDQTLIGDGTNMYLFFAGDNGKIYRASMPIGNFPGSFGSSYTTIMSDTTNNLFEAPQVYKVQGQNQYLMIVEAIGANGRYFRSFTASSLGGSWTPQAATESNPFAGKANSGATWTNDISHGELIRTSADQTMTIDPCNLQLLYQGRSPNSGGDYGLLPYRPGLLTRQR</sequence>
<evidence type="ECO:0000256" key="10">
    <source>
        <dbReference type="ARBA" id="ARBA00023326"/>
    </source>
</evidence>
<dbReference type="RefSeq" id="WP_196413365.1">
    <property type="nucleotide sequence ID" value="NZ_JADQTO010000003.1"/>
</dbReference>
<dbReference type="GO" id="GO:0045493">
    <property type="term" value="P:xylan catabolic process"/>
    <property type="evidence" value="ECO:0007669"/>
    <property type="project" value="UniProtKB-KW"/>
</dbReference>
<keyword evidence="9" id="KW-0326">Glycosidase</keyword>
<evidence type="ECO:0000313" key="12">
    <source>
        <dbReference type="EMBL" id="MBG0561317.1"/>
    </source>
</evidence>
<dbReference type="GO" id="GO:0046373">
    <property type="term" value="P:L-arabinose metabolic process"/>
    <property type="evidence" value="ECO:0007669"/>
    <property type="project" value="InterPro"/>
</dbReference>
<keyword evidence="10" id="KW-0624">Polysaccharide degradation</keyword>
<evidence type="ECO:0000313" key="13">
    <source>
        <dbReference type="Proteomes" id="UP000598146"/>
    </source>
</evidence>
<dbReference type="GO" id="GO:0005576">
    <property type="term" value="C:extracellular region"/>
    <property type="evidence" value="ECO:0007669"/>
    <property type="project" value="UniProtKB-SubCell"/>
</dbReference>
<dbReference type="InterPro" id="IPR000772">
    <property type="entry name" value="Ricin_B_lectin"/>
</dbReference>
<organism evidence="12 13">
    <name type="scientific">Actinoplanes aureus</name>
    <dbReference type="NCBI Taxonomy" id="2792083"/>
    <lineage>
        <taxon>Bacteria</taxon>
        <taxon>Bacillati</taxon>
        <taxon>Actinomycetota</taxon>
        <taxon>Actinomycetes</taxon>
        <taxon>Micromonosporales</taxon>
        <taxon>Micromonosporaceae</taxon>
        <taxon>Actinoplanes</taxon>
    </lineage>
</organism>
<dbReference type="PANTHER" id="PTHR40631:SF1">
    <property type="entry name" value="ALPHA-L-ARABINOFURANOSIDASE AXHA-2-RELATED"/>
    <property type="match status" value="1"/>
</dbReference>
<keyword evidence="4" id="KW-0964">Secreted</keyword>
<dbReference type="EC" id="3.2.1.55" evidence="3"/>
<dbReference type="Pfam" id="PF03664">
    <property type="entry name" value="Glyco_hydro_62"/>
    <property type="match status" value="1"/>
</dbReference>
<dbReference type="InterPro" id="IPR023296">
    <property type="entry name" value="Glyco_hydro_beta-prop_sf"/>
</dbReference>
<dbReference type="InterPro" id="IPR035992">
    <property type="entry name" value="Ricin_B-like_lectins"/>
</dbReference>
<dbReference type="SMART" id="SM00458">
    <property type="entry name" value="RICIN"/>
    <property type="match status" value="1"/>
</dbReference>
<evidence type="ECO:0000256" key="2">
    <source>
        <dbReference type="ARBA" id="ARBA00004613"/>
    </source>
</evidence>
<comment type="catalytic activity">
    <reaction evidence="1">
        <text>Hydrolysis of terminal non-reducing alpha-L-arabinofuranoside residues in alpha-L-arabinosides.</text>
        <dbReference type="EC" id="3.2.1.55"/>
    </reaction>
</comment>
<keyword evidence="13" id="KW-1185">Reference proteome</keyword>
<dbReference type="Proteomes" id="UP000598146">
    <property type="component" value="Unassembled WGS sequence"/>
</dbReference>
<keyword evidence="8" id="KW-0119">Carbohydrate metabolism</keyword>
<dbReference type="CDD" id="cd08987">
    <property type="entry name" value="GH62"/>
    <property type="match status" value="1"/>
</dbReference>
<keyword evidence="5" id="KW-0858">Xylan degradation</keyword>
<comment type="subcellular location">
    <subcellularLocation>
        <location evidence="2">Secreted</location>
    </subcellularLocation>
</comment>
<evidence type="ECO:0000256" key="5">
    <source>
        <dbReference type="ARBA" id="ARBA00022651"/>
    </source>
</evidence>
<evidence type="ECO:0000256" key="6">
    <source>
        <dbReference type="ARBA" id="ARBA00022729"/>
    </source>
</evidence>
<gene>
    <name evidence="12" type="ORF">I4J89_07570</name>
</gene>
<dbReference type="PANTHER" id="PTHR40631">
    <property type="entry name" value="ALPHA-L-ARABINOFURANOSIDASE AXHA-2-RELATED"/>
    <property type="match status" value="1"/>
</dbReference>
<evidence type="ECO:0000256" key="8">
    <source>
        <dbReference type="ARBA" id="ARBA00023277"/>
    </source>
</evidence>
<comment type="caution">
    <text evidence="12">The sequence shown here is derived from an EMBL/GenBank/DDBJ whole genome shotgun (WGS) entry which is preliminary data.</text>
</comment>
<dbReference type="EMBL" id="JADQTO010000003">
    <property type="protein sequence ID" value="MBG0561317.1"/>
    <property type="molecule type" value="Genomic_DNA"/>
</dbReference>
<proteinExistence type="predicted"/>
<dbReference type="Pfam" id="PF14200">
    <property type="entry name" value="RicinB_lectin_2"/>
    <property type="match status" value="2"/>
</dbReference>
<keyword evidence="6" id="KW-0732">Signal</keyword>
<evidence type="ECO:0000259" key="11">
    <source>
        <dbReference type="SMART" id="SM00458"/>
    </source>
</evidence>
<evidence type="ECO:0000256" key="9">
    <source>
        <dbReference type="ARBA" id="ARBA00023295"/>
    </source>
</evidence>
<evidence type="ECO:0000256" key="4">
    <source>
        <dbReference type="ARBA" id="ARBA00022525"/>
    </source>
</evidence>
<dbReference type="PROSITE" id="PS50231">
    <property type="entry name" value="RICIN_B_LECTIN"/>
    <property type="match status" value="1"/>
</dbReference>
<dbReference type="Gene3D" id="2.80.10.50">
    <property type="match status" value="2"/>
</dbReference>
<keyword evidence="7" id="KW-0378">Hydrolase</keyword>
<dbReference type="AlphaFoldDB" id="A0A931C4N7"/>
<evidence type="ECO:0000256" key="1">
    <source>
        <dbReference type="ARBA" id="ARBA00001462"/>
    </source>
</evidence>
<dbReference type="GO" id="GO:0046556">
    <property type="term" value="F:alpha-L-arabinofuranosidase activity"/>
    <property type="evidence" value="ECO:0007669"/>
    <property type="project" value="UniProtKB-EC"/>
</dbReference>
<evidence type="ECO:0000256" key="3">
    <source>
        <dbReference type="ARBA" id="ARBA00012670"/>
    </source>
</evidence>
<feature type="domain" description="Ricin B lectin" evidence="11">
    <location>
        <begin position="55"/>
        <end position="175"/>
    </location>
</feature>
<protein>
    <recommendedName>
        <fullName evidence="3">non-reducing end alpha-L-arabinofuranosidase</fullName>
        <ecNumber evidence="3">3.2.1.55</ecNumber>
    </recommendedName>
</protein>
<accession>A0A931C4N7</accession>
<dbReference type="SUPFAM" id="SSF50370">
    <property type="entry name" value="Ricin B-like lectins"/>
    <property type="match status" value="1"/>
</dbReference>